<dbReference type="Proteomes" id="UP000317494">
    <property type="component" value="Unassembled WGS sequence"/>
</dbReference>
<dbReference type="GO" id="GO:0005634">
    <property type="term" value="C:nucleus"/>
    <property type="evidence" value="ECO:0007669"/>
    <property type="project" value="TreeGrafter"/>
</dbReference>
<organism evidence="4 5">
    <name type="scientific">Synchytrium endobioticum</name>
    <dbReference type="NCBI Taxonomy" id="286115"/>
    <lineage>
        <taxon>Eukaryota</taxon>
        <taxon>Fungi</taxon>
        <taxon>Fungi incertae sedis</taxon>
        <taxon>Chytridiomycota</taxon>
        <taxon>Chytridiomycota incertae sedis</taxon>
        <taxon>Chytridiomycetes</taxon>
        <taxon>Synchytriales</taxon>
        <taxon>Synchytriaceae</taxon>
        <taxon>Synchytrium</taxon>
    </lineage>
</organism>
<gene>
    <name evidence="3" type="ORF">SeLEV6574_g04280</name>
    <name evidence="4" type="ORF">SeMB42_g03512</name>
</gene>
<dbReference type="InterPro" id="IPR036869">
    <property type="entry name" value="J_dom_sf"/>
</dbReference>
<feature type="compositionally biased region" description="Basic and acidic residues" evidence="1">
    <location>
        <begin position="389"/>
        <end position="399"/>
    </location>
</feature>
<evidence type="ECO:0000313" key="3">
    <source>
        <dbReference type="EMBL" id="TPX44818.1"/>
    </source>
</evidence>
<dbReference type="CDD" id="cd06257">
    <property type="entry name" value="DnaJ"/>
    <property type="match status" value="1"/>
</dbReference>
<name>A0A507D692_9FUNG</name>
<accession>A0A507D692</accession>
<proteinExistence type="predicted"/>
<dbReference type="EMBL" id="QEAN01000125">
    <property type="protein sequence ID" value="TPX46994.1"/>
    <property type="molecule type" value="Genomic_DNA"/>
</dbReference>
<feature type="region of interest" description="Disordered" evidence="1">
    <location>
        <begin position="1"/>
        <end position="25"/>
    </location>
</feature>
<feature type="compositionally biased region" description="Acidic residues" evidence="1">
    <location>
        <begin position="290"/>
        <end position="370"/>
    </location>
</feature>
<dbReference type="InterPro" id="IPR001623">
    <property type="entry name" value="DnaJ_domain"/>
</dbReference>
<dbReference type="VEuPathDB" id="FungiDB:SeMB42_g03512"/>
<dbReference type="OrthoDB" id="10250354at2759"/>
<dbReference type="Pfam" id="PF23302">
    <property type="entry name" value="HTH_DNAJC9"/>
    <property type="match status" value="1"/>
</dbReference>
<dbReference type="AlphaFoldDB" id="A0A507D692"/>
<feature type="region of interest" description="Disordered" evidence="1">
    <location>
        <begin position="202"/>
        <end position="432"/>
    </location>
</feature>
<dbReference type="SUPFAM" id="SSF46565">
    <property type="entry name" value="Chaperone J-domain"/>
    <property type="match status" value="1"/>
</dbReference>
<reference evidence="5 6" key="1">
    <citation type="journal article" date="2019" name="Sci. Rep.">
        <title>Comparative genomics of chytrid fungi reveal insights into the obligate biotrophic and pathogenic lifestyle of Synchytrium endobioticum.</title>
        <authorList>
            <person name="van de Vossenberg B.T.L.H."/>
            <person name="Warris S."/>
            <person name="Nguyen H.D.T."/>
            <person name="van Gent-Pelzer M.P.E."/>
            <person name="Joly D.L."/>
            <person name="van de Geest H.C."/>
            <person name="Bonants P.J.M."/>
            <person name="Smith D.S."/>
            <person name="Levesque C.A."/>
            <person name="van der Lee T.A.J."/>
        </authorList>
    </citation>
    <scope>NUCLEOTIDE SEQUENCE [LARGE SCALE GENOMIC DNA]</scope>
    <source>
        <strain evidence="3 6">LEV6574</strain>
        <strain evidence="4 5">MB42</strain>
    </source>
</reference>
<evidence type="ECO:0000313" key="5">
    <source>
        <dbReference type="Proteomes" id="UP000317494"/>
    </source>
</evidence>
<protein>
    <recommendedName>
        <fullName evidence="2">J domain-containing protein</fullName>
    </recommendedName>
</protein>
<evidence type="ECO:0000313" key="6">
    <source>
        <dbReference type="Proteomes" id="UP000320475"/>
    </source>
</evidence>
<dbReference type="PROSITE" id="PS50076">
    <property type="entry name" value="DNAJ_2"/>
    <property type="match status" value="1"/>
</dbReference>
<keyword evidence="5" id="KW-1185">Reference proteome</keyword>
<feature type="compositionally biased region" description="Acidic residues" evidence="1">
    <location>
        <begin position="400"/>
        <end position="416"/>
    </location>
</feature>
<dbReference type="EMBL" id="QEAM01000167">
    <property type="protein sequence ID" value="TPX44818.1"/>
    <property type="molecule type" value="Genomic_DNA"/>
</dbReference>
<dbReference type="GO" id="GO:0031072">
    <property type="term" value="F:heat shock protein binding"/>
    <property type="evidence" value="ECO:0007669"/>
    <property type="project" value="TreeGrafter"/>
</dbReference>
<feature type="compositionally biased region" description="Basic and acidic residues" evidence="1">
    <location>
        <begin position="202"/>
        <end position="226"/>
    </location>
</feature>
<dbReference type="SMART" id="SM00271">
    <property type="entry name" value="DnaJ"/>
    <property type="match status" value="1"/>
</dbReference>
<feature type="compositionally biased region" description="Polar residues" evidence="1">
    <location>
        <begin position="261"/>
        <end position="284"/>
    </location>
</feature>
<dbReference type="GO" id="GO:0005737">
    <property type="term" value="C:cytoplasm"/>
    <property type="evidence" value="ECO:0007669"/>
    <property type="project" value="TreeGrafter"/>
</dbReference>
<comment type="caution">
    <text evidence="4">The sequence shown here is derived from an EMBL/GenBank/DDBJ whole genome shotgun (WGS) entry which is preliminary data.</text>
</comment>
<dbReference type="Gene3D" id="1.10.287.110">
    <property type="entry name" value="DnaJ domain"/>
    <property type="match status" value="1"/>
</dbReference>
<dbReference type="PANTHER" id="PTHR44144:SF1">
    <property type="entry name" value="DNAJ HOMOLOG SUBFAMILY C MEMBER 9"/>
    <property type="match status" value="1"/>
</dbReference>
<dbReference type="Proteomes" id="UP000320475">
    <property type="component" value="Unassembled WGS sequence"/>
</dbReference>
<feature type="domain" description="J" evidence="2">
    <location>
        <begin position="21"/>
        <end position="91"/>
    </location>
</feature>
<dbReference type="InterPro" id="IPR056453">
    <property type="entry name" value="HTH_DNAJC9"/>
</dbReference>
<evidence type="ECO:0000313" key="4">
    <source>
        <dbReference type="EMBL" id="TPX46994.1"/>
    </source>
</evidence>
<dbReference type="Pfam" id="PF00226">
    <property type="entry name" value="DnaJ"/>
    <property type="match status" value="1"/>
</dbReference>
<sequence length="459" mass="51318">MTISRKAKETASTSGPLKEKPLYSELGVASDATQDQIKSSYRKLALQFHPDKLTSKTDQERQDATIKFQSISQAYTVLSDAKLRKKYDDTGEYSTSGAVNPPDDTTDYEAWEAFYKELWAGLVTKERVDDFKKEYKGSEEEKQDIINSYLASKGSMDKIFEDVMLSNPLEDEDRFREIIEDAIASKQIPRYTAFKRDAKAMARRKKEAEKEARLAEKEMKRLEKESGGNGDAPDDLKQLMMARGKSRMEELISRMEEKYSGSGNTKQANGKSMTGNSNGKTSKTTRGRQDEEEEELGDEDSEVEESDDDEEEDEWEDEDEGDEGVEGDEEDAGGNAGEDEGGPEEDENEEPGPGDEEDETNDEDELDEEMTTASAEKASSNKGDLAGSSKERGAKRKSEEIDELEEEDGFIVEEDTTPASTTMLASKRGEPSEAEFLALRARLEAERKAKPAPAKKRKV</sequence>
<feature type="compositionally biased region" description="Polar residues" evidence="1">
    <location>
        <begin position="371"/>
        <end position="382"/>
    </location>
</feature>
<feature type="compositionally biased region" description="Basic and acidic residues" evidence="1">
    <location>
        <begin position="246"/>
        <end position="259"/>
    </location>
</feature>
<dbReference type="InterPro" id="IPR052594">
    <property type="entry name" value="J_domain-containing_protein"/>
</dbReference>
<evidence type="ECO:0000256" key="1">
    <source>
        <dbReference type="SAM" id="MobiDB-lite"/>
    </source>
</evidence>
<dbReference type="PRINTS" id="PR00625">
    <property type="entry name" value="JDOMAIN"/>
</dbReference>
<dbReference type="PANTHER" id="PTHR44144">
    <property type="entry name" value="DNAJ HOMOLOG SUBFAMILY C MEMBER 9"/>
    <property type="match status" value="1"/>
</dbReference>
<evidence type="ECO:0000259" key="2">
    <source>
        <dbReference type="PROSITE" id="PS50076"/>
    </source>
</evidence>